<gene>
    <name evidence="2" type="ORF">GYMLUDRAFT_253312</name>
</gene>
<feature type="transmembrane region" description="Helical" evidence="1">
    <location>
        <begin position="49"/>
        <end position="67"/>
    </location>
</feature>
<dbReference type="OrthoDB" id="3354175at2759"/>
<dbReference type="HOGENOM" id="CLU_044614_3_3_1"/>
<accession>A0A0D0B7L6</accession>
<keyword evidence="1" id="KW-1133">Transmembrane helix</keyword>
<protein>
    <submittedName>
        <fullName evidence="2">Uncharacterized protein</fullName>
    </submittedName>
</protein>
<feature type="transmembrane region" description="Helical" evidence="1">
    <location>
        <begin position="12"/>
        <end position="37"/>
    </location>
</feature>
<keyword evidence="1" id="KW-0472">Membrane</keyword>
<evidence type="ECO:0000313" key="2">
    <source>
        <dbReference type="EMBL" id="KIK50051.1"/>
    </source>
</evidence>
<evidence type="ECO:0000313" key="3">
    <source>
        <dbReference type="Proteomes" id="UP000053593"/>
    </source>
</evidence>
<proteinExistence type="predicted"/>
<dbReference type="Proteomes" id="UP000053593">
    <property type="component" value="Unassembled WGS sequence"/>
</dbReference>
<sequence>MSKGIQIDAVSLVSIFVECILYGYFSILFAITLYVLFIKRTRHQPLNKPMVVVSIMMFLLATVHVGVDLRRVLDAFLHTNNPIANLSAVNTATYLVKSTAYCIQTLIGDGFVLYRLYLVWNGDKRIVLPLLVCFVASIGVGIGALQGFAQASPEAPVFITKLQQWIVSFFSLTLATNFSCTSLIAARIWWSHQRMTGSTMAVFGRSMIPAAIVVVESGAIYSACLIILLSLYLSGSFAQYIALDAVTQVIGIVFSLIIVRVGLGWSSETMVQTRTATAFVAGRGPSGNSYSRGNHAMVHISQITESDLTATELQHETDSEPGIEASKANSPIVGTIYSIKIYVNI</sequence>
<name>A0A0D0B7L6_9AGAR</name>
<organism evidence="2 3">
    <name type="scientific">Collybiopsis luxurians FD-317 M1</name>
    <dbReference type="NCBI Taxonomy" id="944289"/>
    <lineage>
        <taxon>Eukaryota</taxon>
        <taxon>Fungi</taxon>
        <taxon>Dikarya</taxon>
        <taxon>Basidiomycota</taxon>
        <taxon>Agaricomycotina</taxon>
        <taxon>Agaricomycetes</taxon>
        <taxon>Agaricomycetidae</taxon>
        <taxon>Agaricales</taxon>
        <taxon>Marasmiineae</taxon>
        <taxon>Omphalotaceae</taxon>
        <taxon>Collybiopsis</taxon>
        <taxon>Collybiopsis luxurians</taxon>
    </lineage>
</organism>
<feature type="transmembrane region" description="Helical" evidence="1">
    <location>
        <begin position="210"/>
        <end position="233"/>
    </location>
</feature>
<dbReference type="AlphaFoldDB" id="A0A0D0B7L6"/>
<feature type="transmembrane region" description="Helical" evidence="1">
    <location>
        <begin position="94"/>
        <end position="114"/>
    </location>
</feature>
<feature type="transmembrane region" description="Helical" evidence="1">
    <location>
        <begin position="126"/>
        <end position="145"/>
    </location>
</feature>
<keyword evidence="1" id="KW-0812">Transmembrane</keyword>
<feature type="transmembrane region" description="Helical" evidence="1">
    <location>
        <begin position="165"/>
        <end position="190"/>
    </location>
</feature>
<keyword evidence="3" id="KW-1185">Reference proteome</keyword>
<reference evidence="2 3" key="1">
    <citation type="submission" date="2014-04" db="EMBL/GenBank/DDBJ databases">
        <title>Evolutionary Origins and Diversification of the Mycorrhizal Mutualists.</title>
        <authorList>
            <consortium name="DOE Joint Genome Institute"/>
            <consortium name="Mycorrhizal Genomics Consortium"/>
            <person name="Kohler A."/>
            <person name="Kuo A."/>
            <person name="Nagy L.G."/>
            <person name="Floudas D."/>
            <person name="Copeland A."/>
            <person name="Barry K.W."/>
            <person name="Cichocki N."/>
            <person name="Veneault-Fourrey C."/>
            <person name="LaButti K."/>
            <person name="Lindquist E.A."/>
            <person name="Lipzen A."/>
            <person name="Lundell T."/>
            <person name="Morin E."/>
            <person name="Murat C."/>
            <person name="Riley R."/>
            <person name="Ohm R."/>
            <person name="Sun H."/>
            <person name="Tunlid A."/>
            <person name="Henrissat B."/>
            <person name="Grigoriev I.V."/>
            <person name="Hibbett D.S."/>
            <person name="Martin F."/>
        </authorList>
    </citation>
    <scope>NUCLEOTIDE SEQUENCE [LARGE SCALE GENOMIC DNA]</scope>
    <source>
        <strain evidence="2 3">FD-317 M1</strain>
    </source>
</reference>
<evidence type="ECO:0000256" key="1">
    <source>
        <dbReference type="SAM" id="Phobius"/>
    </source>
</evidence>
<dbReference type="EMBL" id="KN834935">
    <property type="protein sequence ID" value="KIK50051.1"/>
    <property type="molecule type" value="Genomic_DNA"/>
</dbReference>
<feature type="transmembrane region" description="Helical" evidence="1">
    <location>
        <begin position="245"/>
        <end position="265"/>
    </location>
</feature>